<accession>A0A8X6JP04</accession>
<gene>
    <name evidence="2" type="ORF">TNCT_271521</name>
</gene>
<reference evidence="2" key="1">
    <citation type="submission" date="2020-07" db="EMBL/GenBank/DDBJ databases">
        <title>Multicomponent nature underlies the extraordinary mechanical properties of spider dragline silk.</title>
        <authorList>
            <person name="Kono N."/>
            <person name="Nakamura H."/>
            <person name="Mori M."/>
            <person name="Yoshida Y."/>
            <person name="Ohtoshi R."/>
            <person name="Malay A.D."/>
            <person name="Moran D.A.P."/>
            <person name="Tomita M."/>
            <person name="Numata K."/>
            <person name="Arakawa K."/>
        </authorList>
    </citation>
    <scope>NUCLEOTIDE SEQUENCE</scope>
</reference>
<organism evidence="2 3">
    <name type="scientific">Trichonephila clavata</name>
    <name type="common">Joro spider</name>
    <name type="synonym">Nephila clavata</name>
    <dbReference type="NCBI Taxonomy" id="2740835"/>
    <lineage>
        <taxon>Eukaryota</taxon>
        <taxon>Metazoa</taxon>
        <taxon>Ecdysozoa</taxon>
        <taxon>Arthropoda</taxon>
        <taxon>Chelicerata</taxon>
        <taxon>Arachnida</taxon>
        <taxon>Araneae</taxon>
        <taxon>Araneomorphae</taxon>
        <taxon>Entelegynae</taxon>
        <taxon>Araneoidea</taxon>
        <taxon>Nephilidae</taxon>
        <taxon>Trichonephila</taxon>
    </lineage>
</organism>
<sequence>MTHKLKRKGKLLLKLFSLPLFRETLRCPADPEISRKRVDGGTQAKGLIGGRIHLSAGPASKGGCSVRMTQEKRSRVGRSTVADVIPLTTFFGKMKRGIDR</sequence>
<evidence type="ECO:0000313" key="3">
    <source>
        <dbReference type="Proteomes" id="UP000887116"/>
    </source>
</evidence>
<keyword evidence="3" id="KW-1185">Reference proteome</keyword>
<dbReference type="OrthoDB" id="10431925at2759"/>
<evidence type="ECO:0000313" key="2">
    <source>
        <dbReference type="EMBL" id="GFR33203.1"/>
    </source>
</evidence>
<protein>
    <submittedName>
        <fullName evidence="2">Uncharacterized protein</fullName>
    </submittedName>
</protein>
<proteinExistence type="predicted"/>
<feature type="signal peptide" evidence="1">
    <location>
        <begin position="1"/>
        <end position="26"/>
    </location>
</feature>
<feature type="chain" id="PRO_5036469510" evidence="1">
    <location>
        <begin position="27"/>
        <end position="100"/>
    </location>
</feature>
<name>A0A8X6JP04_TRICU</name>
<keyword evidence="1" id="KW-0732">Signal</keyword>
<dbReference type="AlphaFoldDB" id="A0A8X6JP04"/>
<comment type="caution">
    <text evidence="2">The sequence shown here is derived from an EMBL/GenBank/DDBJ whole genome shotgun (WGS) entry which is preliminary data.</text>
</comment>
<dbReference type="EMBL" id="BMAO01019834">
    <property type="protein sequence ID" value="GFR33203.1"/>
    <property type="molecule type" value="Genomic_DNA"/>
</dbReference>
<evidence type="ECO:0000256" key="1">
    <source>
        <dbReference type="SAM" id="SignalP"/>
    </source>
</evidence>
<dbReference type="Proteomes" id="UP000887116">
    <property type="component" value="Unassembled WGS sequence"/>
</dbReference>